<accession>E9GFE9</accession>
<dbReference type="Proteomes" id="UP000000305">
    <property type="component" value="Unassembled WGS sequence"/>
</dbReference>
<dbReference type="InParanoid" id="E9GFE9"/>
<dbReference type="AlphaFoldDB" id="E9GFE9"/>
<gene>
    <name evidence="1" type="ORF">DAPPUDRAFT_241931</name>
</gene>
<keyword evidence="2" id="KW-1185">Reference proteome</keyword>
<proteinExistence type="predicted"/>
<dbReference type="HOGENOM" id="CLU_2981165_0_0_1"/>
<name>E9GFE9_DAPPU</name>
<evidence type="ECO:0000313" key="2">
    <source>
        <dbReference type="Proteomes" id="UP000000305"/>
    </source>
</evidence>
<evidence type="ECO:0000313" key="1">
    <source>
        <dbReference type="EMBL" id="EFX81825.1"/>
    </source>
</evidence>
<protein>
    <submittedName>
        <fullName evidence="1">Uncharacterized protein</fullName>
    </submittedName>
</protein>
<dbReference type="KEGG" id="dpx:DAPPUDRAFT_241931"/>
<dbReference type="EMBL" id="GL732542">
    <property type="protein sequence ID" value="EFX81825.1"/>
    <property type="molecule type" value="Genomic_DNA"/>
</dbReference>
<sequence length="58" mass="6246">MEAVASGLILIQHASICIIISTTRLQEAENPDSRVARAFDLSLTVDGNLASKPLPEIR</sequence>
<reference evidence="1 2" key="1">
    <citation type="journal article" date="2011" name="Science">
        <title>The ecoresponsive genome of Daphnia pulex.</title>
        <authorList>
            <person name="Colbourne J.K."/>
            <person name="Pfrender M.E."/>
            <person name="Gilbert D."/>
            <person name="Thomas W.K."/>
            <person name="Tucker A."/>
            <person name="Oakley T.H."/>
            <person name="Tokishita S."/>
            <person name="Aerts A."/>
            <person name="Arnold G.J."/>
            <person name="Basu M.K."/>
            <person name="Bauer D.J."/>
            <person name="Caceres C.E."/>
            <person name="Carmel L."/>
            <person name="Casola C."/>
            <person name="Choi J.H."/>
            <person name="Detter J.C."/>
            <person name="Dong Q."/>
            <person name="Dusheyko S."/>
            <person name="Eads B.D."/>
            <person name="Frohlich T."/>
            <person name="Geiler-Samerotte K.A."/>
            <person name="Gerlach D."/>
            <person name="Hatcher P."/>
            <person name="Jogdeo S."/>
            <person name="Krijgsveld J."/>
            <person name="Kriventseva E.V."/>
            <person name="Kultz D."/>
            <person name="Laforsch C."/>
            <person name="Lindquist E."/>
            <person name="Lopez J."/>
            <person name="Manak J.R."/>
            <person name="Muller J."/>
            <person name="Pangilinan J."/>
            <person name="Patwardhan R.P."/>
            <person name="Pitluck S."/>
            <person name="Pritham E.J."/>
            <person name="Rechtsteiner A."/>
            <person name="Rho M."/>
            <person name="Rogozin I.B."/>
            <person name="Sakarya O."/>
            <person name="Salamov A."/>
            <person name="Schaack S."/>
            <person name="Shapiro H."/>
            <person name="Shiga Y."/>
            <person name="Skalitzky C."/>
            <person name="Smith Z."/>
            <person name="Souvorov A."/>
            <person name="Sung W."/>
            <person name="Tang Z."/>
            <person name="Tsuchiya D."/>
            <person name="Tu H."/>
            <person name="Vos H."/>
            <person name="Wang M."/>
            <person name="Wolf Y.I."/>
            <person name="Yamagata H."/>
            <person name="Yamada T."/>
            <person name="Ye Y."/>
            <person name="Shaw J.R."/>
            <person name="Andrews J."/>
            <person name="Crease T.J."/>
            <person name="Tang H."/>
            <person name="Lucas S.M."/>
            <person name="Robertson H.M."/>
            <person name="Bork P."/>
            <person name="Koonin E.V."/>
            <person name="Zdobnov E.M."/>
            <person name="Grigoriev I.V."/>
            <person name="Lynch M."/>
            <person name="Boore J.L."/>
        </authorList>
    </citation>
    <scope>NUCLEOTIDE SEQUENCE [LARGE SCALE GENOMIC DNA]</scope>
</reference>
<organism evidence="1 2">
    <name type="scientific">Daphnia pulex</name>
    <name type="common">Water flea</name>
    <dbReference type="NCBI Taxonomy" id="6669"/>
    <lineage>
        <taxon>Eukaryota</taxon>
        <taxon>Metazoa</taxon>
        <taxon>Ecdysozoa</taxon>
        <taxon>Arthropoda</taxon>
        <taxon>Crustacea</taxon>
        <taxon>Branchiopoda</taxon>
        <taxon>Diplostraca</taxon>
        <taxon>Cladocera</taxon>
        <taxon>Anomopoda</taxon>
        <taxon>Daphniidae</taxon>
        <taxon>Daphnia</taxon>
    </lineage>
</organism>